<dbReference type="SUPFAM" id="SSF53335">
    <property type="entry name" value="S-adenosyl-L-methionine-dependent methyltransferases"/>
    <property type="match status" value="1"/>
</dbReference>
<dbReference type="Gene3D" id="3.40.50.150">
    <property type="entry name" value="Vaccinia Virus protein VP39"/>
    <property type="match status" value="1"/>
</dbReference>
<dbReference type="GO" id="GO:0008168">
    <property type="term" value="F:methyltransferase activity"/>
    <property type="evidence" value="ECO:0007669"/>
    <property type="project" value="UniProtKB-KW"/>
</dbReference>
<feature type="domain" description="Methyltransferase" evidence="1">
    <location>
        <begin position="53"/>
        <end position="131"/>
    </location>
</feature>
<organism evidence="2 3">
    <name type="scientific">Diaporthe ampelina</name>
    <dbReference type="NCBI Taxonomy" id="1214573"/>
    <lineage>
        <taxon>Eukaryota</taxon>
        <taxon>Fungi</taxon>
        <taxon>Dikarya</taxon>
        <taxon>Ascomycota</taxon>
        <taxon>Pezizomycotina</taxon>
        <taxon>Sordariomycetes</taxon>
        <taxon>Sordariomycetidae</taxon>
        <taxon>Diaporthales</taxon>
        <taxon>Diaporthaceae</taxon>
        <taxon>Diaporthe</taxon>
    </lineage>
</organism>
<dbReference type="PANTHER" id="PTHR44942">
    <property type="entry name" value="METHYLTRANSF_11 DOMAIN-CONTAINING PROTEIN"/>
    <property type="match status" value="1"/>
</dbReference>
<evidence type="ECO:0000313" key="3">
    <source>
        <dbReference type="Proteomes" id="UP000034680"/>
    </source>
</evidence>
<dbReference type="PANTHER" id="PTHR44942:SF10">
    <property type="entry name" value="METHYLTRANSFERASE TYPE 11 DOMAIN-CONTAINING PROTEIN"/>
    <property type="match status" value="1"/>
</dbReference>
<keyword evidence="3" id="KW-1185">Reference proteome</keyword>
<keyword evidence="2" id="KW-0489">Methyltransferase</keyword>
<sequence>MASQQTDAEKTFRSYTKDQGQAYAQHRMKYSQALYDDIISHHTSTGGKLENALDLGCGPGTATFAIARTFDNTIGLDPSEGMVSAARSLLGQEKTSSNVRFEVSTAEDIDPALVPTGSVDLITAATCAHVTRVLRPGGTVAMWCSKANTVHPSTPNAAAINAATGKIEEESLAPFFEAGNWLTRNLYSTIGLPWTVTPPAAGFDETSFYRREWGVDGNEDSFFENKKMVLDMDTMEKMLGTASPVTRWREANPELAGTEDEVIRRMRREVERLLHEAGVEKGKEVVRGGEAGVLLMVKKRA</sequence>
<reference evidence="2 3" key="2">
    <citation type="submission" date="2015-05" db="EMBL/GenBank/DDBJ databases">
        <authorList>
            <person name="Morales-Cruz A."/>
            <person name="Amrine K.C."/>
            <person name="Cantu D."/>
        </authorList>
    </citation>
    <scope>NUCLEOTIDE SEQUENCE [LARGE SCALE GENOMIC DNA]</scope>
    <source>
        <strain evidence="2">DA912</strain>
    </source>
</reference>
<dbReference type="STRING" id="1214573.A0A0G2I5I7"/>
<dbReference type="Pfam" id="PF13649">
    <property type="entry name" value="Methyltransf_25"/>
    <property type="match status" value="1"/>
</dbReference>
<gene>
    <name evidence="2" type="ORF">UCDDA912_g04862</name>
</gene>
<evidence type="ECO:0000259" key="1">
    <source>
        <dbReference type="Pfam" id="PF13649"/>
    </source>
</evidence>
<dbReference type="EMBL" id="LCUC01000171">
    <property type="protein sequence ID" value="KKY35150.1"/>
    <property type="molecule type" value="Genomic_DNA"/>
</dbReference>
<protein>
    <submittedName>
        <fullName evidence="2">Putative methyltransferase domain-containing protein</fullName>
    </submittedName>
</protein>
<dbReference type="CDD" id="cd02440">
    <property type="entry name" value="AdoMet_MTases"/>
    <property type="match status" value="1"/>
</dbReference>
<evidence type="ECO:0000313" key="2">
    <source>
        <dbReference type="EMBL" id="KKY35150.1"/>
    </source>
</evidence>
<dbReference type="AlphaFoldDB" id="A0A0G2I5I7"/>
<dbReference type="InterPro" id="IPR051052">
    <property type="entry name" value="Diverse_substrate_MTase"/>
</dbReference>
<dbReference type="InterPro" id="IPR041698">
    <property type="entry name" value="Methyltransf_25"/>
</dbReference>
<keyword evidence="2" id="KW-0808">Transferase</keyword>
<reference evidence="2 3" key="1">
    <citation type="submission" date="2015-05" db="EMBL/GenBank/DDBJ databases">
        <title>Distinctive expansion of gene families associated with plant cell wall degradation and secondary metabolism in the genomes of grapevine trunk pathogens.</title>
        <authorList>
            <person name="Lawrence D.P."/>
            <person name="Travadon R."/>
            <person name="Rolshausen P.E."/>
            <person name="Baumgartner K."/>
        </authorList>
    </citation>
    <scope>NUCLEOTIDE SEQUENCE [LARGE SCALE GENOMIC DNA]</scope>
    <source>
        <strain evidence="2">DA912</strain>
    </source>
</reference>
<proteinExistence type="predicted"/>
<comment type="caution">
    <text evidence="2">The sequence shown here is derived from an EMBL/GenBank/DDBJ whole genome shotgun (WGS) entry which is preliminary data.</text>
</comment>
<dbReference type="InterPro" id="IPR029063">
    <property type="entry name" value="SAM-dependent_MTases_sf"/>
</dbReference>
<name>A0A0G2I5I7_9PEZI</name>
<dbReference type="Proteomes" id="UP000034680">
    <property type="component" value="Unassembled WGS sequence"/>
</dbReference>
<accession>A0A0G2I5I7</accession>
<dbReference type="OrthoDB" id="10027013at2759"/>
<dbReference type="GO" id="GO:0032259">
    <property type="term" value="P:methylation"/>
    <property type="evidence" value="ECO:0007669"/>
    <property type="project" value="UniProtKB-KW"/>
</dbReference>